<dbReference type="Pfam" id="PF03016">
    <property type="entry name" value="Exostosin_GT47"/>
    <property type="match status" value="1"/>
</dbReference>
<evidence type="ECO:0000313" key="3">
    <source>
        <dbReference type="Proteomes" id="UP000649617"/>
    </source>
</evidence>
<accession>A0A812IPN0</accession>
<feature type="non-terminal residue" evidence="2">
    <location>
        <position position="233"/>
    </location>
</feature>
<comment type="caution">
    <text evidence="2">The sequence shown here is derived from an EMBL/GenBank/DDBJ whole genome shotgun (WGS) entry which is preliminary data.</text>
</comment>
<name>A0A812IPN0_SYMPI</name>
<dbReference type="OrthoDB" id="1924787at2759"/>
<proteinExistence type="predicted"/>
<gene>
    <name evidence="2" type="ORF">SPIL2461_LOCUS736</name>
</gene>
<organism evidence="2 3">
    <name type="scientific">Symbiodinium pilosum</name>
    <name type="common">Dinoflagellate</name>
    <dbReference type="NCBI Taxonomy" id="2952"/>
    <lineage>
        <taxon>Eukaryota</taxon>
        <taxon>Sar</taxon>
        <taxon>Alveolata</taxon>
        <taxon>Dinophyceae</taxon>
        <taxon>Suessiales</taxon>
        <taxon>Symbiodiniaceae</taxon>
        <taxon>Symbiodinium</taxon>
    </lineage>
</organism>
<dbReference type="Proteomes" id="UP000649617">
    <property type="component" value="Unassembled WGS sequence"/>
</dbReference>
<keyword evidence="3" id="KW-1185">Reference proteome</keyword>
<dbReference type="AlphaFoldDB" id="A0A812IPN0"/>
<evidence type="ECO:0000259" key="1">
    <source>
        <dbReference type="Pfam" id="PF03016"/>
    </source>
</evidence>
<dbReference type="EMBL" id="CAJNIZ010000637">
    <property type="protein sequence ID" value="CAE7171236.1"/>
    <property type="molecule type" value="Genomic_DNA"/>
</dbReference>
<evidence type="ECO:0000313" key="2">
    <source>
        <dbReference type="EMBL" id="CAE7171236.1"/>
    </source>
</evidence>
<dbReference type="InterPro" id="IPR040911">
    <property type="entry name" value="Exostosin_GT47"/>
</dbReference>
<feature type="domain" description="Exostosin GT47" evidence="1">
    <location>
        <begin position="68"/>
        <end position="206"/>
    </location>
</feature>
<protein>
    <recommendedName>
        <fullName evidence="1">Exostosin GT47 domain-containing protein</fullName>
    </recommendedName>
</protein>
<sequence length="233" mass="26770">MRAVGPYWDTLRHRHLMPSEYCYYKGLLQELWDAGAVELCLHANAATMNRYSYINVPWFCPEHDFDLGFYPPSEREILANFIGSASVHQPSTGNGTRDQYLLAANRIRWRTVQGMVRCGPDCHVAMFHRARLQNASDTEDYVQAARRLIGFTIFNILPPGDGLARSTREQTVAVGSIPVMLDFPDSTPFAQEFPFSEVIDWSNFSLNFKLVSKAEIYGFKSYWPRLEKTLREM</sequence>
<reference evidence="2" key="1">
    <citation type="submission" date="2021-02" db="EMBL/GenBank/DDBJ databases">
        <authorList>
            <person name="Dougan E. K."/>
            <person name="Rhodes N."/>
            <person name="Thang M."/>
            <person name="Chan C."/>
        </authorList>
    </citation>
    <scope>NUCLEOTIDE SEQUENCE</scope>
</reference>